<accession>G5ICH3</accession>
<evidence type="ECO:0000313" key="2">
    <source>
        <dbReference type="Proteomes" id="UP000005384"/>
    </source>
</evidence>
<gene>
    <name evidence="1" type="ORF">HMPREF9473_01200</name>
</gene>
<evidence type="ECO:0008006" key="3">
    <source>
        <dbReference type="Google" id="ProtNLM"/>
    </source>
</evidence>
<dbReference type="InterPro" id="IPR009241">
    <property type="entry name" value="HigB-like"/>
</dbReference>
<dbReference type="PATRIC" id="fig|742737.3.peg.1207"/>
<protein>
    <recommendedName>
        <fullName evidence="3">Toxin-antitoxin system, toxin component, RelE family</fullName>
    </recommendedName>
</protein>
<evidence type="ECO:0000313" key="1">
    <source>
        <dbReference type="EMBL" id="EHI60823.1"/>
    </source>
</evidence>
<dbReference type="HOGENOM" id="CLU_122734_3_0_9"/>
<proteinExistence type="predicted"/>
<sequence length="120" mass="13794">MYNIIFYEGKDGSSGVADLLKELREKADTSKDAKINFCKIVAYLDLLSERGTAMGEPVLKYLGDGIWELRPLRNRILFASYQEDGFIILHHFIKKTQKTPAREIRRAKANLRDFEKRNGG</sequence>
<dbReference type="RefSeq" id="WP_006779185.1">
    <property type="nucleotide sequence ID" value="NZ_CP040506.1"/>
</dbReference>
<organism evidence="1 2">
    <name type="scientific">Hungatella hathewayi WAL-18680</name>
    <dbReference type="NCBI Taxonomy" id="742737"/>
    <lineage>
        <taxon>Bacteria</taxon>
        <taxon>Bacillati</taxon>
        <taxon>Bacillota</taxon>
        <taxon>Clostridia</taxon>
        <taxon>Lachnospirales</taxon>
        <taxon>Lachnospiraceae</taxon>
        <taxon>Hungatella</taxon>
    </lineage>
</organism>
<dbReference type="EMBL" id="ADLN01000011">
    <property type="protein sequence ID" value="EHI60823.1"/>
    <property type="molecule type" value="Genomic_DNA"/>
</dbReference>
<reference evidence="1 2" key="1">
    <citation type="submission" date="2011-08" db="EMBL/GenBank/DDBJ databases">
        <title>The Genome Sequence of Clostridium hathewayi WAL-18680.</title>
        <authorList>
            <consortium name="The Broad Institute Genome Sequencing Platform"/>
            <person name="Earl A."/>
            <person name="Ward D."/>
            <person name="Feldgarden M."/>
            <person name="Gevers D."/>
            <person name="Finegold S.M."/>
            <person name="Summanen P.H."/>
            <person name="Molitoris D.R."/>
            <person name="Song M."/>
            <person name="Daigneault M."/>
            <person name="Allen-Vercoe E."/>
            <person name="Young S.K."/>
            <person name="Zeng Q."/>
            <person name="Gargeya S."/>
            <person name="Fitzgerald M."/>
            <person name="Haas B."/>
            <person name="Abouelleil A."/>
            <person name="Alvarado L."/>
            <person name="Arachchi H.M."/>
            <person name="Berlin A."/>
            <person name="Brown A."/>
            <person name="Chapman S.B."/>
            <person name="Chen Z."/>
            <person name="Dunbar C."/>
            <person name="Freedman E."/>
            <person name="Gearin G."/>
            <person name="Gellesch M."/>
            <person name="Goldberg J."/>
            <person name="Griggs A."/>
            <person name="Gujja S."/>
            <person name="Heiman D."/>
            <person name="Howarth C."/>
            <person name="Larson L."/>
            <person name="Lui A."/>
            <person name="MacDonald P.J.P."/>
            <person name="Montmayeur A."/>
            <person name="Murphy C."/>
            <person name="Neiman D."/>
            <person name="Pearson M."/>
            <person name="Priest M."/>
            <person name="Roberts A."/>
            <person name="Saif S."/>
            <person name="Shea T."/>
            <person name="Shenoy N."/>
            <person name="Sisk P."/>
            <person name="Stolte C."/>
            <person name="Sykes S."/>
            <person name="Wortman J."/>
            <person name="Nusbaum C."/>
            <person name="Birren B."/>
        </authorList>
    </citation>
    <scope>NUCLEOTIDE SEQUENCE [LARGE SCALE GENOMIC DNA]</scope>
    <source>
        <strain evidence="1 2">WAL-18680</strain>
    </source>
</reference>
<dbReference type="Proteomes" id="UP000005384">
    <property type="component" value="Unassembled WGS sequence"/>
</dbReference>
<dbReference type="AlphaFoldDB" id="G5ICH3"/>
<name>G5ICH3_9FIRM</name>
<dbReference type="OrthoDB" id="573082at2"/>
<comment type="caution">
    <text evidence="1">The sequence shown here is derived from an EMBL/GenBank/DDBJ whole genome shotgun (WGS) entry which is preliminary data.</text>
</comment>
<keyword evidence="2" id="KW-1185">Reference proteome</keyword>
<dbReference type="Pfam" id="PF05973">
    <property type="entry name" value="Gp49"/>
    <property type="match status" value="1"/>
</dbReference>